<comment type="similarity">
    <text evidence="1 2">Belongs to the OprB family.</text>
</comment>
<evidence type="ECO:0000313" key="3">
    <source>
        <dbReference type="EMBL" id="MEQ2485843.1"/>
    </source>
</evidence>
<name>A0ABV1FN66_9BACT</name>
<evidence type="ECO:0000256" key="2">
    <source>
        <dbReference type="RuleBase" id="RU363072"/>
    </source>
</evidence>
<evidence type="ECO:0000313" key="4">
    <source>
        <dbReference type="Proteomes" id="UP001487296"/>
    </source>
</evidence>
<dbReference type="Gene3D" id="2.40.160.180">
    <property type="entry name" value="Carbohydrate-selective porin OprB"/>
    <property type="match status" value="1"/>
</dbReference>
<keyword evidence="2" id="KW-0732">Signal</keyword>
<feature type="chain" id="PRO_5044999872" evidence="2">
    <location>
        <begin position="20"/>
        <end position="347"/>
    </location>
</feature>
<evidence type="ECO:0000256" key="1">
    <source>
        <dbReference type="ARBA" id="ARBA00008769"/>
    </source>
</evidence>
<comment type="caution">
    <text evidence="3">The sequence shown here is derived from an EMBL/GenBank/DDBJ whole genome shotgun (WGS) entry which is preliminary data.</text>
</comment>
<reference evidence="3 4" key="1">
    <citation type="submission" date="2024-04" db="EMBL/GenBank/DDBJ databases">
        <title>Human intestinal bacterial collection.</title>
        <authorList>
            <person name="Pauvert C."/>
            <person name="Hitch T.C.A."/>
            <person name="Clavel T."/>
        </authorList>
    </citation>
    <scope>NUCLEOTIDE SEQUENCE [LARGE SCALE GENOMIC DNA]</scope>
    <source>
        <strain evidence="3 4">CLA-AA-H145</strain>
    </source>
</reference>
<dbReference type="EMBL" id="JBBNFP010000004">
    <property type="protein sequence ID" value="MEQ2485843.1"/>
    <property type="molecule type" value="Genomic_DNA"/>
</dbReference>
<proteinExistence type="inferred from homology"/>
<keyword evidence="4" id="KW-1185">Reference proteome</keyword>
<organism evidence="3 4">
    <name type="scientific">Hallella faecis</name>
    <dbReference type="NCBI Taxonomy" id="2841596"/>
    <lineage>
        <taxon>Bacteria</taxon>
        <taxon>Pseudomonadati</taxon>
        <taxon>Bacteroidota</taxon>
        <taxon>Bacteroidia</taxon>
        <taxon>Bacteroidales</taxon>
        <taxon>Prevotellaceae</taxon>
        <taxon>Hallella</taxon>
    </lineage>
</organism>
<feature type="signal peptide" evidence="2">
    <location>
        <begin position="1"/>
        <end position="19"/>
    </location>
</feature>
<dbReference type="Proteomes" id="UP001487296">
    <property type="component" value="Unassembled WGS sequence"/>
</dbReference>
<dbReference type="InterPro" id="IPR007049">
    <property type="entry name" value="Carb-sel_porin_OprB"/>
</dbReference>
<protein>
    <submittedName>
        <fullName evidence="3">Carbohydrate porin</fullName>
    </submittedName>
</protein>
<gene>
    <name evidence="3" type="ORF">AAAT34_02085</name>
</gene>
<dbReference type="RefSeq" id="WP_215758843.1">
    <property type="nucleotide sequence ID" value="NZ_JAHKBE010000003.1"/>
</dbReference>
<accession>A0ABV1FN66</accession>
<dbReference type="Pfam" id="PF04966">
    <property type="entry name" value="OprB"/>
    <property type="match status" value="1"/>
</dbReference>
<dbReference type="InterPro" id="IPR038673">
    <property type="entry name" value="OprB_sf"/>
</dbReference>
<sequence length="347" mass="38941">MKRLIVILLGCLHLAAVHAQEFGGQLISEWQWDMNQHTNWLNQVRLDLNLPLWHGRGAIEAATLHLANIRHEALIDDWQGFSNIEAGNMLAAIAVLGYSHHWASARVFVGVRNVNEDFFTSPVTALFANSSCGIVPTIAASYPIANYPFSGLTFYFDVTRGRFTFRNSLCNGVGRNGWRHDDNPFLLRPKDDGVFNMSQLEYAHRGAHYFAGAAIHTRQFALDDDGALMPASVASHHTTGAWWVYGEQRLWQRGRQSLTAMAQYSENTCRQNACYRYAELGVAYTDSVNTCGLSGQYARYQQGNEWSAELTWRRTLNASVAVQPSLQYIHNPNGSFVALTARLCCTF</sequence>